<evidence type="ECO:0000256" key="1">
    <source>
        <dbReference type="SAM" id="Phobius"/>
    </source>
</evidence>
<dbReference type="eggNOG" id="ENOG5030EHZ">
    <property type="taxonomic scope" value="Bacteria"/>
</dbReference>
<organism evidence="2 3">
    <name type="scientific">Shouchella lehensis G1</name>
    <dbReference type="NCBI Taxonomy" id="1246626"/>
    <lineage>
        <taxon>Bacteria</taxon>
        <taxon>Bacillati</taxon>
        <taxon>Bacillota</taxon>
        <taxon>Bacilli</taxon>
        <taxon>Bacillales</taxon>
        <taxon>Bacillaceae</taxon>
        <taxon>Shouchella</taxon>
    </lineage>
</organism>
<dbReference type="STRING" id="1246626.BleG1_3344"/>
<keyword evidence="1" id="KW-0812">Transmembrane</keyword>
<dbReference type="OrthoDB" id="2886913at2"/>
<dbReference type="AlphaFoldDB" id="A0A060LX97"/>
<protein>
    <submittedName>
        <fullName evidence="2">Uncharacterized protein</fullName>
    </submittedName>
</protein>
<evidence type="ECO:0000313" key="2">
    <source>
        <dbReference type="EMBL" id="AIC95891.1"/>
    </source>
</evidence>
<dbReference type="HOGENOM" id="CLU_2696897_0_0_9"/>
<name>A0A060LX97_9BACI</name>
<dbReference type="RefSeq" id="WP_038483331.1">
    <property type="nucleotide sequence ID" value="NZ_CP003923.1"/>
</dbReference>
<dbReference type="KEGG" id="ble:BleG1_3344"/>
<gene>
    <name evidence="2" type="ORF">BleG1_3344</name>
</gene>
<keyword evidence="1" id="KW-1133">Transmembrane helix</keyword>
<keyword evidence="1" id="KW-0472">Membrane</keyword>
<dbReference type="PATRIC" id="fig|1246626.3.peg.3321"/>
<dbReference type="EMBL" id="CP003923">
    <property type="protein sequence ID" value="AIC95891.1"/>
    <property type="molecule type" value="Genomic_DNA"/>
</dbReference>
<accession>A0A060LX97</accession>
<sequence length="73" mass="8198">MIVFQLFLLASAAFLIYISQRKKLTGDKKMSILFFTILGIGLFYGSTYILQIDIPSFANKMTSIVKSLQGIKT</sequence>
<feature type="transmembrane region" description="Helical" evidence="1">
    <location>
        <begin position="31"/>
        <end position="50"/>
    </location>
</feature>
<evidence type="ECO:0000313" key="3">
    <source>
        <dbReference type="Proteomes" id="UP000027142"/>
    </source>
</evidence>
<keyword evidence="3" id="KW-1185">Reference proteome</keyword>
<reference evidence="2 3" key="1">
    <citation type="journal article" date="2014" name="Gene">
        <title>A comparative genomic analysis of the alkalitolerant soil bacterium Bacillus lehensis G1.</title>
        <authorList>
            <person name="Noor Y.M."/>
            <person name="Samsulrizal N.H."/>
            <person name="Jema'on N.A."/>
            <person name="Low K.O."/>
            <person name="Ramli A.N."/>
            <person name="Alias N.I."/>
            <person name="Damis S.I."/>
            <person name="Fuzi S.F."/>
            <person name="Isa M.N."/>
            <person name="Murad A.M."/>
            <person name="Raih M.F."/>
            <person name="Bakar F.D."/>
            <person name="Najimudin N."/>
            <person name="Mahadi N.M."/>
            <person name="Illias R.M."/>
        </authorList>
    </citation>
    <scope>NUCLEOTIDE SEQUENCE [LARGE SCALE GENOMIC DNA]</scope>
    <source>
        <strain evidence="2 3">G1</strain>
    </source>
</reference>
<dbReference type="Proteomes" id="UP000027142">
    <property type="component" value="Chromosome"/>
</dbReference>
<proteinExistence type="predicted"/>